<protein>
    <submittedName>
        <fullName evidence="1">Uncharacterized protein</fullName>
    </submittedName>
</protein>
<name>A0A193QK50_SODGM</name>
<accession>A0A193QK50</accession>
<evidence type="ECO:0000313" key="2">
    <source>
        <dbReference type="Proteomes" id="UP000245838"/>
    </source>
</evidence>
<evidence type="ECO:0000313" key="1">
    <source>
        <dbReference type="EMBL" id="CRL45546.1"/>
    </source>
</evidence>
<organism evidence="1 2">
    <name type="scientific">Sodalis glossinidius (strain morsitans)</name>
    <dbReference type="NCBI Taxonomy" id="343509"/>
    <lineage>
        <taxon>Bacteria</taxon>
        <taxon>Pseudomonadati</taxon>
        <taxon>Pseudomonadota</taxon>
        <taxon>Gammaproteobacteria</taxon>
        <taxon>Enterobacterales</taxon>
        <taxon>Bruguierivoracaceae</taxon>
        <taxon>Sodalis</taxon>
    </lineage>
</organism>
<dbReference type="AlphaFoldDB" id="A0A193QK50"/>
<dbReference type="Proteomes" id="UP000245838">
    <property type="component" value="Chromosome sggmmb4_Chromosome"/>
</dbReference>
<proteinExistence type="predicted"/>
<gene>
    <name evidence="1" type="ORF">SGGMMB4_03346</name>
</gene>
<sequence>MFPTFGVNDAQSVGVTRFDTFSHTGQRLDATSAESVSKRRKTVSFGARRHVFGLGAAVDFSASTKNIRAVFGIVARCLNERYPGSGVQIVRFYVQFCRLEMMKK</sequence>
<reference evidence="1 2" key="1">
    <citation type="submission" date="2015-05" db="EMBL/GenBank/DDBJ databases">
        <authorList>
            <person name="Goodhead I."/>
        </authorList>
    </citation>
    <scope>NUCLEOTIDE SEQUENCE [LARGE SCALE GENOMIC DNA]</scope>
    <source>
        <strain evidence="2">morsitans</strain>
    </source>
</reference>
<dbReference type="BioCyc" id="SGLO343509:SGP1_RS13140-MONOMER"/>
<dbReference type="EMBL" id="LN854557">
    <property type="protein sequence ID" value="CRL45546.1"/>
    <property type="molecule type" value="Genomic_DNA"/>
</dbReference>